<keyword evidence="2" id="KW-1185">Reference proteome</keyword>
<dbReference type="Proteomes" id="UP000054495">
    <property type="component" value="Unassembled WGS sequence"/>
</dbReference>
<evidence type="ECO:0000313" key="2">
    <source>
        <dbReference type="Proteomes" id="UP000054495"/>
    </source>
</evidence>
<reference evidence="1 2" key="1">
    <citation type="submission" date="2013-05" db="EMBL/GenBank/DDBJ databases">
        <title>Draft genome of the parasitic nematode Anyclostoma ceylanicum.</title>
        <authorList>
            <person name="Mitreva M."/>
        </authorList>
    </citation>
    <scope>NUCLEOTIDE SEQUENCE [LARGE SCALE GENOMIC DNA]</scope>
</reference>
<sequence>MYLRYANNEMDVDEFECGRSPSRKWVGRVTRETRGHNDKAPQKTRSSYIRFGKRANPNADLLYLDQLIL</sequence>
<organism evidence="1 2">
    <name type="scientific">Ancylostoma ceylanicum</name>
    <dbReference type="NCBI Taxonomy" id="53326"/>
    <lineage>
        <taxon>Eukaryota</taxon>
        <taxon>Metazoa</taxon>
        <taxon>Ecdysozoa</taxon>
        <taxon>Nematoda</taxon>
        <taxon>Chromadorea</taxon>
        <taxon>Rhabditida</taxon>
        <taxon>Rhabditina</taxon>
        <taxon>Rhabditomorpha</taxon>
        <taxon>Strongyloidea</taxon>
        <taxon>Ancylostomatidae</taxon>
        <taxon>Ancylostomatinae</taxon>
        <taxon>Ancylostoma</taxon>
    </lineage>
</organism>
<protein>
    <submittedName>
        <fullName evidence="1">Uncharacterized protein</fullName>
    </submittedName>
</protein>
<dbReference type="EMBL" id="KE127851">
    <property type="protein sequence ID" value="EPB65552.1"/>
    <property type="molecule type" value="Genomic_DNA"/>
</dbReference>
<name>A0A0D6LCS7_9BILA</name>
<gene>
    <name evidence="1" type="ORF">ANCCEY_15384</name>
</gene>
<accession>A0A0D6LCS7</accession>
<proteinExistence type="predicted"/>
<evidence type="ECO:0000313" key="1">
    <source>
        <dbReference type="EMBL" id="EPB65552.1"/>
    </source>
</evidence>
<dbReference type="AlphaFoldDB" id="A0A0D6LCS7"/>